<dbReference type="REBASE" id="145260">
    <property type="entry name" value="AhuZ5McrBCP"/>
</dbReference>
<organism evidence="1 2">
    <name type="scientific">Azospirillum humicireducens</name>
    <dbReference type="NCBI Taxonomy" id="1226968"/>
    <lineage>
        <taxon>Bacteria</taxon>
        <taxon>Pseudomonadati</taxon>
        <taxon>Pseudomonadota</taxon>
        <taxon>Alphaproteobacteria</taxon>
        <taxon>Rhodospirillales</taxon>
        <taxon>Azospirillaceae</taxon>
        <taxon>Azospirillum</taxon>
    </lineage>
</organism>
<protein>
    <submittedName>
        <fullName evidence="1">5-methylcytosine-specific restriction endonuclease system specificity protein McrC</fullName>
    </submittedName>
</protein>
<dbReference type="InterPro" id="IPR014407">
    <property type="entry name" value="McrC_bac"/>
</dbReference>
<dbReference type="PIRSF" id="PIRSF003109">
    <property type="entry name" value="McrC"/>
    <property type="match status" value="1"/>
</dbReference>
<reference evidence="1 2" key="1">
    <citation type="journal article" date="2013" name="Int. J. Syst. Evol. Microbiol.">
        <title>Azospirillum humicireducens sp. nov., a nitrogen-fixing bacterium isolated from a microbial fuel cell.</title>
        <authorList>
            <person name="Zhou S."/>
            <person name="Han L."/>
            <person name="Wang Y."/>
            <person name="Yang G."/>
            <person name="Zhuang L."/>
            <person name="Hu P."/>
        </authorList>
    </citation>
    <scope>NUCLEOTIDE SEQUENCE [LARGE SCALE GENOMIC DNA]</scope>
    <source>
        <strain evidence="1 2">SgZ-5</strain>
    </source>
</reference>
<dbReference type="OrthoDB" id="5500856at2"/>
<dbReference type="GO" id="GO:0009307">
    <property type="term" value="P:DNA restriction-modification system"/>
    <property type="evidence" value="ECO:0007669"/>
    <property type="project" value="InterPro"/>
</dbReference>
<keyword evidence="1" id="KW-0378">Hydrolase</keyword>
<dbReference type="Proteomes" id="UP000077405">
    <property type="component" value="Chromosome"/>
</dbReference>
<keyword evidence="2" id="KW-1185">Reference proteome</keyword>
<dbReference type="InterPro" id="IPR019292">
    <property type="entry name" value="McrC"/>
</dbReference>
<sequence>MTEAAGMEGAPAGDAGSGRIGRIPVRNLWLLMLYASDLARWNGPFQGATEQDLDDIPDLVARLLADAVERRLRRSLSGGYVQRDRRLSRVRGRIDLLRTEAQQLLTRGQVHCRFEEPTLDTPRNRLVRAALDRLARLVSGPDLARRCRLLAVGLGRAGVGGLRPSRAELAADQIGRNDDGDRLMVALARLAFDLALLTEEAGTTAMVSPDRDERRVRSLFEKAVLGFARLELTPQGWSVRGGTPLSWPVADMSEGMGAILPGMRLDILLDAPGGRRLVIDTKFAAILRSGRFGQDRLSNGHLYQIYAYLRSQEERSPAWKTAAGLLLHPAVGATPHEWAAIQGHAIHAAAIDLTLSTADVRRALRRTILTAIGDGDGAGQDG</sequence>
<gene>
    <name evidence="1" type="ORF">A6A40_14150</name>
</gene>
<dbReference type="PANTHER" id="PTHR38733">
    <property type="entry name" value="PROTEIN MCRC"/>
    <property type="match status" value="1"/>
</dbReference>
<name>A0A160JII1_9PROT</name>
<dbReference type="GO" id="GO:0004519">
    <property type="term" value="F:endonuclease activity"/>
    <property type="evidence" value="ECO:0007669"/>
    <property type="project" value="UniProtKB-KW"/>
</dbReference>
<dbReference type="KEGG" id="ahu:A6A40_14150"/>
<dbReference type="EMBL" id="CP015285">
    <property type="protein sequence ID" value="ANC92923.1"/>
    <property type="molecule type" value="Genomic_DNA"/>
</dbReference>
<dbReference type="NCBIfam" id="NF007277">
    <property type="entry name" value="PRK09736.1"/>
    <property type="match status" value="1"/>
</dbReference>
<evidence type="ECO:0000313" key="1">
    <source>
        <dbReference type="EMBL" id="ANC92923.1"/>
    </source>
</evidence>
<dbReference type="RefSeq" id="WP_082860836.1">
    <property type="nucleotide sequence ID" value="NZ_CP015285.1"/>
</dbReference>
<keyword evidence="1" id="KW-0255">Endonuclease</keyword>
<accession>A0A160JII1</accession>
<keyword evidence="1" id="KW-0540">Nuclease</keyword>
<proteinExistence type="predicted"/>
<dbReference type="Pfam" id="PF10117">
    <property type="entry name" value="McrBC"/>
    <property type="match status" value="1"/>
</dbReference>
<evidence type="ECO:0000313" key="2">
    <source>
        <dbReference type="Proteomes" id="UP000077405"/>
    </source>
</evidence>
<dbReference type="AlphaFoldDB" id="A0A160JII1"/>
<dbReference type="PANTHER" id="PTHR38733:SF1">
    <property type="entry name" value="TYPE IV METHYL-DIRECTED RESTRICTION ENZYME ECOKMCRBC"/>
    <property type="match status" value="1"/>
</dbReference>